<evidence type="ECO:0000313" key="16">
    <source>
        <dbReference type="EMBL" id="TQS22691.1"/>
    </source>
</evidence>
<dbReference type="CDD" id="cd18803">
    <property type="entry name" value="SF2_C_secA"/>
    <property type="match status" value="1"/>
</dbReference>
<dbReference type="AlphaFoldDB" id="A0A544Z1A8"/>
<dbReference type="SUPFAM" id="SSF52540">
    <property type="entry name" value="P-loop containing nucleoside triphosphate hydrolases"/>
    <property type="match status" value="2"/>
</dbReference>
<feature type="domain" description="Helicase ATP-binding" evidence="13">
    <location>
        <begin position="93"/>
        <end position="252"/>
    </location>
</feature>
<dbReference type="InterPro" id="IPR001650">
    <property type="entry name" value="Helicase_C-like"/>
</dbReference>
<dbReference type="InterPro" id="IPR011130">
    <property type="entry name" value="SecA_preprotein_X-link_dom"/>
</dbReference>
<dbReference type="HAMAP" id="MF_01382">
    <property type="entry name" value="SecA"/>
    <property type="match status" value="1"/>
</dbReference>
<dbReference type="Gene3D" id="3.90.1440.10">
    <property type="entry name" value="SecA, preprotein cross-linking domain"/>
    <property type="match status" value="1"/>
</dbReference>
<comment type="catalytic activity">
    <reaction evidence="12">
        <text>ATP + H2O + cellular proteinSide 1 = ADP + phosphate + cellular proteinSide 2.</text>
        <dbReference type="EC" id="7.4.2.8"/>
    </reaction>
</comment>
<dbReference type="InterPro" id="IPR011116">
    <property type="entry name" value="SecA_Wing/Scaffold"/>
</dbReference>
<dbReference type="GO" id="GO:0065002">
    <property type="term" value="P:intracellular protein transmembrane transport"/>
    <property type="evidence" value="ECO:0007669"/>
    <property type="project" value="UniProtKB-UniRule"/>
</dbReference>
<dbReference type="GO" id="GO:0005524">
    <property type="term" value="F:ATP binding"/>
    <property type="evidence" value="ECO:0007669"/>
    <property type="project" value="UniProtKB-UniRule"/>
</dbReference>
<keyword evidence="4 12" id="KW-1003">Cell membrane</keyword>
<keyword evidence="8 12" id="KW-0653">Protein transport</keyword>
<dbReference type="EMBL" id="VIRM01000006">
    <property type="protein sequence ID" value="TQS22691.1"/>
    <property type="molecule type" value="Genomic_DNA"/>
</dbReference>
<evidence type="ECO:0000256" key="7">
    <source>
        <dbReference type="ARBA" id="ARBA00022840"/>
    </source>
</evidence>
<dbReference type="PRINTS" id="PR00906">
    <property type="entry name" value="SECA"/>
</dbReference>
<evidence type="ECO:0000259" key="15">
    <source>
        <dbReference type="PROSITE" id="PS51196"/>
    </source>
</evidence>
<dbReference type="Pfam" id="PF07517">
    <property type="entry name" value="SecA_DEAD"/>
    <property type="match status" value="1"/>
</dbReference>
<dbReference type="Pfam" id="PF01043">
    <property type="entry name" value="SecA_PP_bind"/>
    <property type="match status" value="1"/>
</dbReference>
<dbReference type="PANTHER" id="PTHR30612:SF0">
    <property type="entry name" value="CHLOROPLAST PROTEIN-TRANSPORTING ATPASE"/>
    <property type="match status" value="1"/>
</dbReference>
<evidence type="ECO:0000256" key="10">
    <source>
        <dbReference type="ARBA" id="ARBA00023010"/>
    </source>
</evidence>
<dbReference type="Pfam" id="PF21090">
    <property type="entry name" value="P-loop_SecA"/>
    <property type="match status" value="1"/>
</dbReference>
<dbReference type="InterPro" id="IPR011115">
    <property type="entry name" value="SecA_DEAD"/>
</dbReference>
<comment type="similarity">
    <text evidence="2 12">Belongs to the SecA family.</text>
</comment>
<dbReference type="Gene3D" id="1.10.3060.10">
    <property type="entry name" value="Helical scaffold and wing domains of SecA"/>
    <property type="match status" value="1"/>
</dbReference>
<evidence type="ECO:0000256" key="3">
    <source>
        <dbReference type="ARBA" id="ARBA00022448"/>
    </source>
</evidence>
<dbReference type="InterPro" id="IPR000185">
    <property type="entry name" value="SecA"/>
</dbReference>
<dbReference type="GO" id="GO:0005829">
    <property type="term" value="C:cytosol"/>
    <property type="evidence" value="ECO:0007669"/>
    <property type="project" value="TreeGrafter"/>
</dbReference>
<feature type="domain" description="Helicase C-terminal" evidence="14">
    <location>
        <begin position="412"/>
        <end position="580"/>
    </location>
</feature>
<dbReference type="InterPro" id="IPR036266">
    <property type="entry name" value="SecA_Wing/Scaffold_sf"/>
</dbReference>
<evidence type="ECO:0000259" key="14">
    <source>
        <dbReference type="PROSITE" id="PS51194"/>
    </source>
</evidence>
<comment type="subunit">
    <text evidence="12">Monomer and homodimer. Part of the essential Sec protein translocation apparatus which comprises SecA, SecYEG and auxiliary proteins SecDF. Other proteins may also be involved.</text>
</comment>
<dbReference type="Pfam" id="PF07516">
    <property type="entry name" value="SecA_SW"/>
    <property type="match status" value="1"/>
</dbReference>
<evidence type="ECO:0000256" key="5">
    <source>
        <dbReference type="ARBA" id="ARBA00022490"/>
    </source>
</evidence>
<dbReference type="PANTHER" id="PTHR30612">
    <property type="entry name" value="SECA INNER MEMBRANE COMPONENT OF SEC PROTEIN SECRETION SYSTEM"/>
    <property type="match status" value="1"/>
</dbReference>
<comment type="function">
    <text evidence="12">Part of the Sec protein translocase complex. Interacts with the SecYEG preprotein conducting channel. Has a central role in coupling the hydrolysis of ATP to the transfer of proteins into and across the cell membrane, serving as an ATP-driven molecular motor driving the stepwise translocation of polypeptide chains across the membrane.</text>
</comment>
<organism evidence="16 17">
    <name type="scientific">Microbispora hainanensis</name>
    <dbReference type="NCBI Taxonomy" id="568844"/>
    <lineage>
        <taxon>Bacteria</taxon>
        <taxon>Bacillati</taxon>
        <taxon>Actinomycetota</taxon>
        <taxon>Actinomycetes</taxon>
        <taxon>Streptosporangiales</taxon>
        <taxon>Streptosporangiaceae</taxon>
        <taxon>Microbispora</taxon>
    </lineage>
</organism>
<dbReference type="InterPro" id="IPR014001">
    <property type="entry name" value="Helicase_ATP-bd"/>
</dbReference>
<keyword evidence="6 12" id="KW-0547">Nucleotide-binding</keyword>
<dbReference type="GO" id="GO:0043952">
    <property type="term" value="P:protein transport by the Sec complex"/>
    <property type="evidence" value="ECO:0007669"/>
    <property type="project" value="TreeGrafter"/>
</dbReference>
<dbReference type="GO" id="GO:0005886">
    <property type="term" value="C:plasma membrane"/>
    <property type="evidence" value="ECO:0007669"/>
    <property type="project" value="UniProtKB-SubCell"/>
</dbReference>
<evidence type="ECO:0000256" key="9">
    <source>
        <dbReference type="ARBA" id="ARBA00022967"/>
    </source>
</evidence>
<evidence type="ECO:0000256" key="8">
    <source>
        <dbReference type="ARBA" id="ARBA00022927"/>
    </source>
</evidence>
<dbReference type="PROSITE" id="PS51196">
    <property type="entry name" value="SECA_MOTOR_DEAD"/>
    <property type="match status" value="1"/>
</dbReference>
<keyword evidence="9 12" id="KW-1278">Translocase</keyword>
<evidence type="ECO:0000313" key="17">
    <source>
        <dbReference type="Proteomes" id="UP000316541"/>
    </source>
</evidence>
<dbReference type="InterPro" id="IPR014018">
    <property type="entry name" value="SecA_motor_DEAD"/>
</dbReference>
<keyword evidence="10 12" id="KW-0811">Translocation</keyword>
<evidence type="ECO:0000256" key="11">
    <source>
        <dbReference type="ARBA" id="ARBA00023136"/>
    </source>
</evidence>
<dbReference type="SUPFAM" id="SSF81767">
    <property type="entry name" value="Pre-protein crosslinking domain of SecA"/>
    <property type="match status" value="1"/>
</dbReference>
<dbReference type="InterPro" id="IPR026389">
    <property type="entry name" value="SecA_Actinobact-type"/>
</dbReference>
<evidence type="ECO:0000256" key="6">
    <source>
        <dbReference type="ARBA" id="ARBA00022741"/>
    </source>
</evidence>
<evidence type="ECO:0000259" key="13">
    <source>
        <dbReference type="PROSITE" id="PS51192"/>
    </source>
</evidence>
<dbReference type="SMART" id="SM00957">
    <property type="entry name" value="SecA_DEAD"/>
    <property type="match status" value="1"/>
</dbReference>
<dbReference type="PROSITE" id="PS51192">
    <property type="entry name" value="HELICASE_ATP_BIND_1"/>
    <property type="match status" value="1"/>
</dbReference>
<comment type="caution">
    <text evidence="16">The sequence shown here is derived from an EMBL/GenBank/DDBJ whole genome shotgun (WGS) entry which is preliminary data.</text>
</comment>
<proteinExistence type="inferred from homology"/>
<gene>
    <name evidence="12" type="primary">secA</name>
    <name evidence="16" type="ORF">FLX08_07610</name>
</gene>
<feature type="domain" description="SecA family profile" evidence="15">
    <location>
        <begin position="3"/>
        <end position="579"/>
    </location>
</feature>
<evidence type="ECO:0000256" key="2">
    <source>
        <dbReference type="ARBA" id="ARBA00007650"/>
    </source>
</evidence>
<keyword evidence="11 12" id="KW-0472">Membrane</keyword>
<dbReference type="NCBIfam" id="TIGR04221">
    <property type="entry name" value="SecA2_Mycobac"/>
    <property type="match status" value="1"/>
</dbReference>
<name>A0A544Z1A8_9ACTN</name>
<dbReference type="InterPro" id="IPR027417">
    <property type="entry name" value="P-loop_NTPase"/>
</dbReference>
<dbReference type="GO" id="GO:0006605">
    <property type="term" value="P:protein targeting"/>
    <property type="evidence" value="ECO:0007669"/>
    <property type="project" value="UniProtKB-UniRule"/>
</dbReference>
<reference evidence="16 17" key="1">
    <citation type="submission" date="2019-07" db="EMBL/GenBank/DDBJ databases">
        <title>Microbispora hainanensis DSM 45428.</title>
        <authorList>
            <person name="Thawai C."/>
        </authorList>
    </citation>
    <scope>NUCLEOTIDE SEQUENCE [LARGE SCALE GENOMIC DNA]</scope>
    <source>
        <strain evidence="16 17">DSM 45428</strain>
    </source>
</reference>
<dbReference type="GO" id="GO:0008564">
    <property type="term" value="F:protein-exporting ATPase activity"/>
    <property type="evidence" value="ECO:0007669"/>
    <property type="project" value="UniProtKB-EC"/>
</dbReference>
<evidence type="ECO:0000256" key="12">
    <source>
        <dbReference type="HAMAP-Rule" id="MF_01382"/>
    </source>
</evidence>
<dbReference type="Proteomes" id="UP000316541">
    <property type="component" value="Unassembled WGS sequence"/>
</dbReference>
<dbReference type="InterPro" id="IPR036670">
    <property type="entry name" value="SecA_X-link_sf"/>
</dbReference>
<dbReference type="FunFam" id="3.40.50.300:FF:000429">
    <property type="entry name" value="Preprotein translocase subunit SecA"/>
    <property type="match status" value="1"/>
</dbReference>
<keyword evidence="7 12" id="KW-0067">ATP-binding</keyword>
<accession>A0A544Z1A8</accession>
<dbReference type="InterPro" id="IPR020937">
    <property type="entry name" value="SecA_CS"/>
</dbReference>
<protein>
    <recommendedName>
        <fullName evidence="12">Protein translocase subunit SecA</fullName>
        <ecNumber evidence="12">7.4.2.8</ecNumber>
    </recommendedName>
</protein>
<feature type="binding site" evidence="12">
    <location>
        <position position="91"/>
    </location>
    <ligand>
        <name>ATP</name>
        <dbReference type="ChEBI" id="CHEBI:30616"/>
    </ligand>
</feature>
<evidence type="ECO:0000256" key="1">
    <source>
        <dbReference type="ARBA" id="ARBA00004170"/>
    </source>
</evidence>
<dbReference type="InterPro" id="IPR044722">
    <property type="entry name" value="SecA_SF2_C"/>
</dbReference>
<dbReference type="SUPFAM" id="SSF81886">
    <property type="entry name" value="Helical scaffold and wing domains of SecA"/>
    <property type="match status" value="1"/>
</dbReference>
<dbReference type="EC" id="7.4.2.8" evidence="12"/>
<feature type="binding site" evidence="12">
    <location>
        <position position="494"/>
    </location>
    <ligand>
        <name>ATP</name>
        <dbReference type="ChEBI" id="CHEBI:30616"/>
    </ligand>
</feature>
<dbReference type="PROSITE" id="PS51194">
    <property type="entry name" value="HELICASE_CTER"/>
    <property type="match status" value="1"/>
</dbReference>
<comment type="subcellular location">
    <subcellularLocation>
        <location evidence="12">Cell membrane</location>
        <topology evidence="12">Peripheral membrane protein</topology>
        <orientation evidence="12">Cytoplasmic side</orientation>
    </subcellularLocation>
    <subcellularLocation>
        <location evidence="12">Cytoplasm</location>
    </subcellularLocation>
    <subcellularLocation>
        <location evidence="1">Membrane</location>
        <topology evidence="1">Peripheral membrane protein</topology>
    </subcellularLocation>
    <text evidence="12">Distribution is 50-50.</text>
</comment>
<dbReference type="Gene3D" id="3.40.50.300">
    <property type="entry name" value="P-loop containing nucleotide triphosphate hydrolases"/>
    <property type="match status" value="3"/>
</dbReference>
<dbReference type="CDD" id="cd17928">
    <property type="entry name" value="DEXDc_SecA"/>
    <property type="match status" value="1"/>
</dbReference>
<dbReference type="PROSITE" id="PS01312">
    <property type="entry name" value="SECA"/>
    <property type="match status" value="1"/>
</dbReference>
<keyword evidence="5 12" id="KW-0963">Cytoplasm</keyword>
<evidence type="ECO:0000256" key="4">
    <source>
        <dbReference type="ARBA" id="ARBA00022475"/>
    </source>
</evidence>
<dbReference type="GO" id="GO:0031522">
    <property type="term" value="C:cell envelope Sec protein transport complex"/>
    <property type="evidence" value="ECO:0007669"/>
    <property type="project" value="TreeGrafter"/>
</dbReference>
<dbReference type="SMART" id="SM00958">
    <property type="entry name" value="SecA_PP_bind"/>
    <property type="match status" value="1"/>
</dbReference>
<keyword evidence="3 12" id="KW-0813">Transport</keyword>
<sequence>MWNQSGKRVVGADVARVGEWIRRFLDKPGSVDLAPFQRIVAEAGELESEVARRADLRPPTADPGWVGSADFCAVMREAARRALGQRPYDVQLVGMLAMLDGHVVQMATGEGKTLVGALTAAGFALRGVRVHAVSVNDYLARRDAEWMGPLYETLGLTAGWIAETSAPEERRAAYACDVTYGAVSELGFDVLRDRLRTDPAELVVPAPEVALVDEADSVLVDEARVPLVLAGAADPGTALPEMAALVRRLSRGYHYTIDEEGRSVFLTPKGTDTVEKALGIDLYEHPGVVTQVNLALHAHALLTRDVDYIVRDGRVHLINTSRGRVAVLQRWPDGLQAAVEAKEHLPASETGEILDSLTVQSLIRRYPRVCGMTGTAIAVAEQLREFYDLRVAVIPPNKPCVRVDEPDRIFATLEDKERALLEEIETRHGTGQPILVGTLDVAESERLAEALKAKGLSAAVLNAKNDAEEAQIIAKAGRREAITVSTQMAGRGTDIRLGAGDPDEEREVAALGGLYVIGTGKHESSRLDDQLRGRAGRQGDPGGSVFFVSGEDTLLTAYAPDQSLPAAGRDGLVRDPNAAALVAHAQRVAEGVNLEIHRNTWRYTRLQERQRTEVLERRDRVLYGDTGARALEQARPERYRELCETAGEEAVERAARQIVLYHLDRCWTEHLGFLADLREGIHLRALGRLNPLDEFNREAVPAYRAMLDEVERRSTETFDKADVTRDLAEQGLKRPTATWTYLVQDNPFGSEWDRVLKRVAGALKRRKR</sequence>
<dbReference type="GO" id="GO:0017038">
    <property type="term" value="P:protein import"/>
    <property type="evidence" value="ECO:0007669"/>
    <property type="project" value="InterPro"/>
</dbReference>
<feature type="binding site" evidence="12">
    <location>
        <begin position="109"/>
        <end position="113"/>
    </location>
    <ligand>
        <name>ATP</name>
        <dbReference type="ChEBI" id="CHEBI:30616"/>
    </ligand>
</feature>